<dbReference type="GO" id="GO:0071949">
    <property type="term" value="F:FAD binding"/>
    <property type="evidence" value="ECO:0007669"/>
    <property type="project" value="InterPro"/>
</dbReference>
<dbReference type="InterPro" id="IPR002938">
    <property type="entry name" value="FAD-bd"/>
</dbReference>
<dbReference type="EMBL" id="KN846978">
    <property type="protein sequence ID" value="KIW74116.1"/>
    <property type="molecule type" value="Genomic_DNA"/>
</dbReference>
<name>A0A0D2D972_9EURO</name>
<evidence type="ECO:0000256" key="2">
    <source>
        <dbReference type="ARBA" id="ARBA00022630"/>
    </source>
</evidence>
<sequence>MKIIIVGAGIGGQSAALALALEKHSVTVLESAPQLAEIGAGVQLTPDAIKFFFRWGLRDDIVAKAAVPGTFFIHHWKDGRVLGSVDARGLEGEYGAPYVVVHRGVLHDILHRHAVRAGAEVRVDSRVVEYDFEGGAVVLRGGRRIEADLVVACDGINSFARTQFLKEQDRGAQKTGWAAYRTMVDVSSIKDNPLTADLVEQHNNHLWIGENCSAMTYMIYESTKLNMVLSHRDDVDTTTWTPAQYHGVIQSLFRGWDGKLTALLDMVRPETINNWPVYQVEPLPRWVSRSGKFVLMGDAAHAMAFYLSMGISMAVEDAVALTECLSLLGSATSSSTITDPNDNGTNDPGPKPRPSLSTALGLFESVRKPRAEAVQSASLHAGEILHLPPSAAQEKRDALLQADGRTDRKEDRQYVYGIADQETRDWCYGYDAALETRRAWEGLFGPANRETSL</sequence>
<dbReference type="PRINTS" id="PR00420">
    <property type="entry name" value="RNGMNOXGNASE"/>
</dbReference>
<dbReference type="PANTHER" id="PTHR13789:SF306">
    <property type="entry name" value="HYDROXYLASE, PUTATIVE-RELATED"/>
    <property type="match status" value="1"/>
</dbReference>
<dbReference type="InterPro" id="IPR036188">
    <property type="entry name" value="FAD/NAD-bd_sf"/>
</dbReference>
<evidence type="ECO:0000256" key="1">
    <source>
        <dbReference type="ARBA" id="ARBA00007992"/>
    </source>
</evidence>
<dbReference type="InterPro" id="IPR050493">
    <property type="entry name" value="FAD-dep_Monooxygenase_BioMet"/>
</dbReference>
<protein>
    <recommendedName>
        <fullName evidence="7">FAD-binding domain-containing protein</fullName>
    </recommendedName>
</protein>
<evidence type="ECO:0000256" key="5">
    <source>
        <dbReference type="ARBA" id="ARBA00023033"/>
    </source>
</evidence>
<reference evidence="8 9" key="1">
    <citation type="submission" date="2015-01" db="EMBL/GenBank/DDBJ databases">
        <title>The Genome Sequence of Fonsecaea pedrosoi CBS 271.37.</title>
        <authorList>
            <consortium name="The Broad Institute Genomics Platform"/>
            <person name="Cuomo C."/>
            <person name="de Hoog S."/>
            <person name="Gorbushina A."/>
            <person name="Stielow B."/>
            <person name="Teixiera M."/>
            <person name="Abouelleil A."/>
            <person name="Chapman S.B."/>
            <person name="Priest M."/>
            <person name="Young S.K."/>
            <person name="Wortman J."/>
            <person name="Nusbaum C."/>
            <person name="Birren B."/>
        </authorList>
    </citation>
    <scope>NUCLEOTIDE SEQUENCE [LARGE SCALE GENOMIC DNA]</scope>
    <source>
        <strain evidence="8 9">CBS 271.37</strain>
    </source>
</reference>
<dbReference type="PANTHER" id="PTHR13789">
    <property type="entry name" value="MONOOXYGENASE"/>
    <property type="match status" value="1"/>
</dbReference>
<dbReference type="AlphaFoldDB" id="A0A0D2D972"/>
<dbReference type="Pfam" id="PF01494">
    <property type="entry name" value="FAD_binding_3"/>
    <property type="match status" value="1"/>
</dbReference>
<dbReference type="Proteomes" id="UP000053029">
    <property type="component" value="Unassembled WGS sequence"/>
</dbReference>
<gene>
    <name evidence="8" type="ORF">Z517_12526</name>
</gene>
<dbReference type="Gene3D" id="3.50.50.60">
    <property type="entry name" value="FAD/NAD(P)-binding domain"/>
    <property type="match status" value="1"/>
</dbReference>
<feature type="domain" description="FAD-binding" evidence="7">
    <location>
        <begin position="2"/>
        <end position="327"/>
    </location>
</feature>
<evidence type="ECO:0000313" key="9">
    <source>
        <dbReference type="Proteomes" id="UP000053029"/>
    </source>
</evidence>
<keyword evidence="3" id="KW-0274">FAD</keyword>
<dbReference type="GO" id="GO:0004497">
    <property type="term" value="F:monooxygenase activity"/>
    <property type="evidence" value="ECO:0007669"/>
    <property type="project" value="UniProtKB-KW"/>
</dbReference>
<evidence type="ECO:0000313" key="8">
    <source>
        <dbReference type="EMBL" id="KIW74116.1"/>
    </source>
</evidence>
<feature type="region of interest" description="Disordered" evidence="6">
    <location>
        <begin position="332"/>
        <end position="356"/>
    </location>
</feature>
<dbReference type="HOGENOM" id="CLU_009665_19_3_1"/>
<keyword evidence="9" id="KW-1185">Reference proteome</keyword>
<evidence type="ECO:0000259" key="7">
    <source>
        <dbReference type="Pfam" id="PF01494"/>
    </source>
</evidence>
<dbReference type="GeneID" id="25312016"/>
<dbReference type="STRING" id="1442368.A0A0D2D972"/>
<keyword evidence="5" id="KW-0503">Monooxygenase</keyword>
<comment type="similarity">
    <text evidence="1">Belongs to the paxM FAD-dependent monooxygenase family.</text>
</comment>
<organism evidence="8 9">
    <name type="scientific">Fonsecaea pedrosoi CBS 271.37</name>
    <dbReference type="NCBI Taxonomy" id="1442368"/>
    <lineage>
        <taxon>Eukaryota</taxon>
        <taxon>Fungi</taxon>
        <taxon>Dikarya</taxon>
        <taxon>Ascomycota</taxon>
        <taxon>Pezizomycotina</taxon>
        <taxon>Eurotiomycetes</taxon>
        <taxon>Chaetothyriomycetidae</taxon>
        <taxon>Chaetothyriales</taxon>
        <taxon>Herpotrichiellaceae</taxon>
        <taxon>Fonsecaea</taxon>
    </lineage>
</organism>
<dbReference type="SUPFAM" id="SSF51905">
    <property type="entry name" value="FAD/NAD(P)-binding domain"/>
    <property type="match status" value="1"/>
</dbReference>
<dbReference type="RefSeq" id="XP_013277924.1">
    <property type="nucleotide sequence ID" value="XM_013422470.1"/>
</dbReference>
<dbReference type="OrthoDB" id="420606at2759"/>
<proteinExistence type="inferred from homology"/>
<evidence type="ECO:0000256" key="3">
    <source>
        <dbReference type="ARBA" id="ARBA00022827"/>
    </source>
</evidence>
<accession>A0A0D2D972</accession>
<evidence type="ECO:0000256" key="4">
    <source>
        <dbReference type="ARBA" id="ARBA00023002"/>
    </source>
</evidence>
<keyword evidence="4" id="KW-0560">Oxidoreductase</keyword>
<evidence type="ECO:0000256" key="6">
    <source>
        <dbReference type="SAM" id="MobiDB-lite"/>
    </source>
</evidence>
<dbReference type="SUPFAM" id="SSF54373">
    <property type="entry name" value="FAD-linked reductases, C-terminal domain"/>
    <property type="match status" value="1"/>
</dbReference>
<keyword evidence="2" id="KW-0285">Flavoprotein</keyword>
<dbReference type="VEuPathDB" id="FungiDB:Z517_12526"/>